<keyword evidence="3" id="KW-1185">Reference proteome</keyword>
<proteinExistence type="predicted"/>
<sequence length="211" mass="22851">MITRLAAACTAALAALGLSSAALASPAEELAGILIGEFTTAEQSLTEGWGYVESRLVRVWPEREDGVWLYQENAWLGDNPGDADYSVRQRPYFQRLVQLVAIDDHTVIRTIYSMTDPASVVGAVHAPERIEADQLGAPNCSGEVNRIAAGWWIADFPNCPSNLRGAVRTRSQSIHTPDGFANWDLGLTAGGERAWGPTGGGYVFRRMTDAE</sequence>
<feature type="signal peptide" evidence="1">
    <location>
        <begin position="1"/>
        <end position="24"/>
    </location>
</feature>
<dbReference type="RefSeq" id="WP_150022495.1">
    <property type="nucleotide sequence ID" value="NZ_VWOJ01000001.1"/>
</dbReference>
<protein>
    <submittedName>
        <fullName evidence="2">Uncharacterized protein</fullName>
    </submittedName>
</protein>
<dbReference type="GO" id="GO:0016829">
    <property type="term" value="F:lyase activity"/>
    <property type="evidence" value="ECO:0007669"/>
    <property type="project" value="InterPro"/>
</dbReference>
<evidence type="ECO:0000313" key="2">
    <source>
        <dbReference type="EMBL" id="KAA5805463.1"/>
    </source>
</evidence>
<dbReference type="CDD" id="cd16338">
    <property type="entry name" value="CpcT"/>
    <property type="match status" value="1"/>
</dbReference>
<accession>A0A5M6ZKW6</accession>
<gene>
    <name evidence="2" type="ORF">F1654_05660</name>
</gene>
<feature type="chain" id="PRO_5024289383" evidence="1">
    <location>
        <begin position="25"/>
        <end position="211"/>
    </location>
</feature>
<comment type="caution">
    <text evidence="2">The sequence shown here is derived from an EMBL/GenBank/DDBJ whole genome shotgun (WGS) entry which is preliminary data.</text>
</comment>
<evidence type="ECO:0000313" key="3">
    <source>
        <dbReference type="Proteomes" id="UP000325122"/>
    </source>
</evidence>
<dbReference type="InterPro" id="IPR010404">
    <property type="entry name" value="CpcT/CpeT"/>
</dbReference>
<name>A0A5M6ZKW6_9PROT</name>
<dbReference type="EMBL" id="VWOJ01000001">
    <property type="protein sequence ID" value="KAA5805463.1"/>
    <property type="molecule type" value="Genomic_DNA"/>
</dbReference>
<dbReference type="AlphaFoldDB" id="A0A5M6ZKW6"/>
<reference evidence="2 3" key="1">
    <citation type="submission" date="2019-09" db="EMBL/GenBank/DDBJ databases">
        <authorList>
            <person name="Kevbrin V."/>
            <person name="Grouzdev D.S."/>
        </authorList>
    </citation>
    <scope>NUCLEOTIDE SEQUENCE [LARGE SCALE GENOMIC DNA]</scope>
    <source>
        <strain evidence="2 3">G-192</strain>
    </source>
</reference>
<evidence type="ECO:0000256" key="1">
    <source>
        <dbReference type="SAM" id="SignalP"/>
    </source>
</evidence>
<dbReference type="Gene3D" id="2.40.128.590">
    <property type="entry name" value="CpcT/CpeT domain"/>
    <property type="match status" value="1"/>
</dbReference>
<dbReference type="Proteomes" id="UP000325122">
    <property type="component" value="Unassembled WGS sequence"/>
</dbReference>
<dbReference type="InterPro" id="IPR038672">
    <property type="entry name" value="CpcT/CpeT_sf"/>
</dbReference>
<dbReference type="Pfam" id="PF06206">
    <property type="entry name" value="CpeT"/>
    <property type="match status" value="1"/>
</dbReference>
<keyword evidence="1" id="KW-0732">Signal</keyword>
<organism evidence="2 3">
    <name type="scientific">Alkalicaulis satelles</name>
    <dbReference type="NCBI Taxonomy" id="2609175"/>
    <lineage>
        <taxon>Bacteria</taxon>
        <taxon>Pseudomonadati</taxon>
        <taxon>Pseudomonadota</taxon>
        <taxon>Alphaproteobacteria</taxon>
        <taxon>Maricaulales</taxon>
        <taxon>Maricaulaceae</taxon>
        <taxon>Alkalicaulis</taxon>
    </lineage>
</organism>